<dbReference type="GO" id="GO:0006310">
    <property type="term" value="P:DNA recombination"/>
    <property type="evidence" value="ECO:0007669"/>
    <property type="project" value="UniProtKB-KW"/>
</dbReference>
<dbReference type="SUPFAM" id="SSF56349">
    <property type="entry name" value="DNA breaking-rejoining enzymes"/>
    <property type="match status" value="1"/>
</dbReference>
<comment type="caution">
    <text evidence="3">The sequence shown here is derived from an EMBL/GenBank/DDBJ whole genome shotgun (WGS) entry which is preliminary data.</text>
</comment>
<evidence type="ECO:0000313" key="4">
    <source>
        <dbReference type="Proteomes" id="UP000801492"/>
    </source>
</evidence>
<dbReference type="PROSITE" id="PS51898">
    <property type="entry name" value="TYR_RECOMBINASE"/>
    <property type="match status" value="1"/>
</dbReference>
<name>A0A8K0FYD5_IGNLU</name>
<evidence type="ECO:0000259" key="2">
    <source>
        <dbReference type="PROSITE" id="PS51898"/>
    </source>
</evidence>
<dbReference type="OrthoDB" id="6782577at2759"/>
<gene>
    <name evidence="3" type="ORF">ILUMI_21010</name>
</gene>
<dbReference type="InterPro" id="IPR002104">
    <property type="entry name" value="Integrase_catalytic"/>
</dbReference>
<reference evidence="3" key="1">
    <citation type="submission" date="2019-08" db="EMBL/GenBank/DDBJ databases">
        <title>The genome of the North American firefly Photinus pyralis.</title>
        <authorList>
            <consortium name="Photinus pyralis genome working group"/>
            <person name="Fallon T.R."/>
            <person name="Sander Lower S.E."/>
            <person name="Weng J.-K."/>
        </authorList>
    </citation>
    <scope>NUCLEOTIDE SEQUENCE</scope>
    <source>
        <strain evidence="3">TRF0915ILg1</strain>
        <tissue evidence="3">Whole body</tissue>
    </source>
</reference>
<protein>
    <recommendedName>
        <fullName evidence="2">Tyr recombinase domain-containing protein</fullName>
    </recommendedName>
</protein>
<dbReference type="Gene3D" id="1.10.443.10">
    <property type="entry name" value="Intergrase catalytic core"/>
    <property type="match status" value="1"/>
</dbReference>
<dbReference type="GO" id="GO:0015074">
    <property type="term" value="P:DNA integration"/>
    <property type="evidence" value="ECO:0007669"/>
    <property type="project" value="InterPro"/>
</dbReference>
<evidence type="ECO:0000313" key="3">
    <source>
        <dbReference type="EMBL" id="KAF2885165.1"/>
    </source>
</evidence>
<sequence length="131" mass="15000">MLKATLNVKENIDVRKFPTAVPHLKSKLVGYQGRKSKILTREDITKCIKEADDERNLLNKAVLILGVSAACRREELVNMTIDGIKDVEFILIIKVPYSKTHSERTLTVSNSEYIKIYQKYRDLRPAHASSR</sequence>
<dbReference type="InterPro" id="IPR011010">
    <property type="entry name" value="DNA_brk_join_enz"/>
</dbReference>
<keyword evidence="4" id="KW-1185">Reference proteome</keyword>
<evidence type="ECO:0000256" key="1">
    <source>
        <dbReference type="ARBA" id="ARBA00023172"/>
    </source>
</evidence>
<proteinExistence type="predicted"/>
<dbReference type="EMBL" id="VTPC01090026">
    <property type="protein sequence ID" value="KAF2885165.1"/>
    <property type="molecule type" value="Genomic_DNA"/>
</dbReference>
<accession>A0A8K0FYD5</accession>
<organism evidence="3 4">
    <name type="scientific">Ignelater luminosus</name>
    <name type="common">Cucubano</name>
    <name type="synonym">Pyrophorus luminosus</name>
    <dbReference type="NCBI Taxonomy" id="2038154"/>
    <lineage>
        <taxon>Eukaryota</taxon>
        <taxon>Metazoa</taxon>
        <taxon>Ecdysozoa</taxon>
        <taxon>Arthropoda</taxon>
        <taxon>Hexapoda</taxon>
        <taxon>Insecta</taxon>
        <taxon>Pterygota</taxon>
        <taxon>Neoptera</taxon>
        <taxon>Endopterygota</taxon>
        <taxon>Coleoptera</taxon>
        <taxon>Polyphaga</taxon>
        <taxon>Elateriformia</taxon>
        <taxon>Elateroidea</taxon>
        <taxon>Elateridae</taxon>
        <taxon>Agrypninae</taxon>
        <taxon>Pyrophorini</taxon>
        <taxon>Ignelater</taxon>
    </lineage>
</organism>
<dbReference type="Proteomes" id="UP000801492">
    <property type="component" value="Unassembled WGS sequence"/>
</dbReference>
<dbReference type="GO" id="GO:0003677">
    <property type="term" value="F:DNA binding"/>
    <property type="evidence" value="ECO:0007669"/>
    <property type="project" value="InterPro"/>
</dbReference>
<dbReference type="AlphaFoldDB" id="A0A8K0FYD5"/>
<dbReference type="InterPro" id="IPR013762">
    <property type="entry name" value="Integrase-like_cat_sf"/>
</dbReference>
<feature type="domain" description="Tyr recombinase" evidence="2">
    <location>
        <begin position="34"/>
        <end position="131"/>
    </location>
</feature>
<keyword evidence="1" id="KW-0233">DNA recombination</keyword>